<reference evidence="13" key="1">
    <citation type="submission" date="2017-01" db="EMBL/GenBank/DDBJ databases">
        <authorList>
            <person name="Varghese N."/>
            <person name="Submissions S."/>
        </authorList>
    </citation>
    <scope>NUCLEOTIDE SEQUENCE [LARGE SCALE GENOMIC DNA]</scope>
    <source>
        <strain evidence="13">DSM 19945</strain>
    </source>
</reference>
<dbReference type="PANTHER" id="PTHR10353">
    <property type="entry name" value="GLYCOSYL HYDROLASE"/>
    <property type="match status" value="1"/>
</dbReference>
<dbReference type="GO" id="GO:0005829">
    <property type="term" value="C:cytosol"/>
    <property type="evidence" value="ECO:0007669"/>
    <property type="project" value="TreeGrafter"/>
</dbReference>
<dbReference type="PROSITE" id="PS00572">
    <property type="entry name" value="GLYCOSYL_HYDROL_F1_1"/>
    <property type="match status" value="1"/>
</dbReference>
<sequence>MTALPPRSTFPRGFKFGMATSSYQIEGHAAGGAGPTHWDTFAATPGNVVRAENGARACDHYHLWEQDLDLVAAAGFDIYRFSTSWARVLPEGRGTVNMKGLDFYDRLVDGMLERGLKPAMTLYHWELPAALADKGGWRNRDISRWFADFAQVIAVRLGDRIWSTAPINEPWCVSWLSHFLGHHAPGLRDIRAAARAMHHVLLAHGRATKVLRIAGMKNLGAVCNFETALPADPSPFTQAAATRYDAIYNRFFIEAMFKGRYPAEALEGLEPYLPEGWEDDFATIAQPLDWFGVNYYTCKRIAPDDGPWPALQEIPGPLPKTEMGWEIRPEGLTEFLTRIAHDYTGKLPLYVTENGMAAPDRLENGACDDQDRIAYYAAHLDACRKAIASGVPLKGYMAWSAMDNYEWALGYAKRFGLIHVDFESLQRTPKASYHAFKQALER</sequence>
<dbReference type="Gene3D" id="3.20.20.80">
    <property type="entry name" value="Glycosidases"/>
    <property type="match status" value="1"/>
</dbReference>
<evidence type="ECO:0000313" key="12">
    <source>
        <dbReference type="EMBL" id="SIS46085.1"/>
    </source>
</evidence>
<evidence type="ECO:0000256" key="3">
    <source>
        <dbReference type="ARBA" id="ARBA00022801"/>
    </source>
</evidence>
<keyword evidence="6 11" id="KW-0326">Glycosidase</keyword>
<evidence type="ECO:0000256" key="1">
    <source>
        <dbReference type="ARBA" id="ARBA00010838"/>
    </source>
</evidence>
<evidence type="ECO:0000256" key="8">
    <source>
        <dbReference type="PIRSR" id="PIRSR617736-1"/>
    </source>
</evidence>
<accession>A0A1N7J9S5</accession>
<evidence type="ECO:0000256" key="4">
    <source>
        <dbReference type="ARBA" id="ARBA00023001"/>
    </source>
</evidence>
<dbReference type="EC" id="3.2.1.21" evidence="2 11"/>
<dbReference type="PRINTS" id="PR00131">
    <property type="entry name" value="GLHYDRLASE1"/>
</dbReference>
<dbReference type="SUPFAM" id="SSF51445">
    <property type="entry name" value="(Trans)glycosidases"/>
    <property type="match status" value="1"/>
</dbReference>
<evidence type="ECO:0000256" key="5">
    <source>
        <dbReference type="ARBA" id="ARBA00023277"/>
    </source>
</evidence>
<dbReference type="AlphaFoldDB" id="A0A1N7J9S5"/>
<dbReference type="InterPro" id="IPR001360">
    <property type="entry name" value="Glyco_hydro_1"/>
</dbReference>
<comment type="similarity">
    <text evidence="1 11">Belongs to the glycosyl hydrolase 1 family.</text>
</comment>
<feature type="active site" description="Proton donor" evidence="8">
    <location>
        <position position="169"/>
    </location>
</feature>
<feature type="binding site" evidence="9">
    <location>
        <begin position="406"/>
        <end position="407"/>
    </location>
    <ligand>
        <name>substrate</name>
    </ligand>
</feature>
<dbReference type="InterPro" id="IPR018120">
    <property type="entry name" value="Glyco_hydro_1_AS"/>
</dbReference>
<keyword evidence="3 11" id="KW-0378">Hydrolase</keyword>
<feature type="binding site" evidence="9">
    <location>
        <position position="168"/>
    </location>
    <ligand>
        <name>substrate</name>
    </ligand>
</feature>
<evidence type="ECO:0000256" key="2">
    <source>
        <dbReference type="ARBA" id="ARBA00012744"/>
    </source>
</evidence>
<keyword evidence="5" id="KW-0119">Carbohydrate metabolism</keyword>
<protein>
    <recommendedName>
        <fullName evidence="2 11">Beta-glucosidase</fullName>
        <ecNumber evidence="2 11">3.2.1.21</ecNumber>
    </recommendedName>
</protein>
<dbReference type="InterPro" id="IPR017853">
    <property type="entry name" value="GH"/>
</dbReference>
<evidence type="ECO:0000313" key="13">
    <source>
        <dbReference type="Proteomes" id="UP000186221"/>
    </source>
</evidence>
<feature type="active site" description="Nucleophile" evidence="8 10">
    <location>
        <position position="353"/>
    </location>
</feature>
<name>A0A1N7J9S5_9RHOB</name>
<dbReference type="RefSeq" id="WP_076483437.1">
    <property type="nucleotide sequence ID" value="NZ_FTOG01000001.1"/>
</dbReference>
<proteinExistence type="inferred from homology"/>
<evidence type="ECO:0000256" key="9">
    <source>
        <dbReference type="PIRSR" id="PIRSR617736-2"/>
    </source>
</evidence>
<keyword evidence="13" id="KW-1185">Reference proteome</keyword>
<evidence type="ECO:0000256" key="6">
    <source>
        <dbReference type="ARBA" id="ARBA00023295"/>
    </source>
</evidence>
<dbReference type="STRING" id="453582.SAMN05421580_101513"/>
<dbReference type="PANTHER" id="PTHR10353:SF36">
    <property type="entry name" value="LP05116P"/>
    <property type="match status" value="1"/>
</dbReference>
<feature type="binding site" evidence="9">
    <location>
        <position position="124"/>
    </location>
    <ligand>
        <name>substrate</name>
    </ligand>
</feature>
<evidence type="ECO:0000256" key="7">
    <source>
        <dbReference type="ARBA" id="ARBA00023326"/>
    </source>
</evidence>
<feature type="binding site" evidence="9">
    <location>
        <position position="296"/>
    </location>
    <ligand>
        <name>substrate</name>
    </ligand>
</feature>
<feature type="binding site" evidence="9">
    <location>
        <position position="24"/>
    </location>
    <ligand>
        <name>substrate</name>
    </ligand>
</feature>
<dbReference type="Pfam" id="PF00232">
    <property type="entry name" value="Glyco_hydro_1"/>
    <property type="match status" value="1"/>
</dbReference>
<evidence type="ECO:0000256" key="10">
    <source>
        <dbReference type="PROSITE-ProRule" id="PRU10055"/>
    </source>
</evidence>
<organism evidence="12 13">
    <name type="scientific">Rhodobacter aestuarii</name>
    <dbReference type="NCBI Taxonomy" id="453582"/>
    <lineage>
        <taxon>Bacteria</taxon>
        <taxon>Pseudomonadati</taxon>
        <taxon>Pseudomonadota</taxon>
        <taxon>Alphaproteobacteria</taxon>
        <taxon>Rhodobacterales</taxon>
        <taxon>Rhodobacter group</taxon>
        <taxon>Rhodobacter</taxon>
    </lineage>
</organism>
<dbReference type="GO" id="GO:0030245">
    <property type="term" value="P:cellulose catabolic process"/>
    <property type="evidence" value="ECO:0007669"/>
    <property type="project" value="UniProtKB-KW"/>
</dbReference>
<keyword evidence="7" id="KW-0624">Polysaccharide degradation</keyword>
<dbReference type="EMBL" id="FTOG01000001">
    <property type="protein sequence ID" value="SIS46085.1"/>
    <property type="molecule type" value="Genomic_DNA"/>
</dbReference>
<dbReference type="FunFam" id="3.20.20.80:FF:000004">
    <property type="entry name" value="Beta-glucosidase 6-phospho-beta-glucosidase"/>
    <property type="match status" value="1"/>
</dbReference>
<keyword evidence="4" id="KW-0136">Cellulose degradation</keyword>
<dbReference type="NCBIfam" id="TIGR03356">
    <property type="entry name" value="BGL"/>
    <property type="match status" value="1"/>
</dbReference>
<evidence type="ECO:0000256" key="11">
    <source>
        <dbReference type="RuleBase" id="RU361175"/>
    </source>
</evidence>
<feature type="binding site" evidence="9">
    <location>
        <position position="399"/>
    </location>
    <ligand>
        <name>substrate</name>
    </ligand>
</feature>
<dbReference type="GO" id="GO:0008422">
    <property type="term" value="F:beta-glucosidase activity"/>
    <property type="evidence" value="ECO:0007669"/>
    <property type="project" value="UniProtKB-EC"/>
</dbReference>
<comment type="catalytic activity">
    <reaction evidence="11">
        <text>Hydrolysis of terminal, non-reducing beta-D-glucosyl residues with release of beta-D-glucose.</text>
        <dbReference type="EC" id="3.2.1.21"/>
    </reaction>
</comment>
<dbReference type="OrthoDB" id="9765195at2"/>
<dbReference type="InterPro" id="IPR017736">
    <property type="entry name" value="Glyco_hydro_1_beta-glucosidase"/>
</dbReference>
<gene>
    <name evidence="12" type="ORF">SAMN05421580_101513</name>
</gene>
<dbReference type="Proteomes" id="UP000186221">
    <property type="component" value="Unassembled WGS sequence"/>
</dbReference>